<keyword evidence="2" id="KW-0812">Transmembrane</keyword>
<dbReference type="AlphaFoldDB" id="A0A075U5S5"/>
<dbReference type="RefSeq" id="WP_009765368.1">
    <property type="nucleotide sequence ID" value="NZ_CP009223.1"/>
</dbReference>
<dbReference type="KEGG" id="wci:WS105_0531"/>
<proteinExistence type="predicted"/>
<feature type="transmembrane region" description="Helical" evidence="2">
    <location>
        <begin position="7"/>
        <end position="28"/>
    </location>
</feature>
<reference evidence="3 4" key="1">
    <citation type="journal article" date="2014" name="Genome Announc.">
        <title>Complete Genome Sequences of Fish Pathogenic Weissella ceti Strains WS74 and WS105.</title>
        <authorList>
            <person name="Figueiredo H.C."/>
            <person name="Leal C.A."/>
            <person name="Dorella F.A."/>
            <person name="Carvalho A.F."/>
            <person name="Soares S.C."/>
            <person name="Pereira F.L."/>
            <person name="Azevedo V.A."/>
        </authorList>
    </citation>
    <scope>NUCLEOTIDE SEQUENCE [LARGE SCALE GENOMIC DNA]</scope>
    <source>
        <strain evidence="3 4">WS74</strain>
    </source>
</reference>
<evidence type="ECO:0000313" key="3">
    <source>
        <dbReference type="EMBL" id="AIM62786.1"/>
    </source>
</evidence>
<dbReference type="KEGG" id="wct:WS74_0534"/>
<evidence type="ECO:0000313" key="4">
    <source>
        <dbReference type="Proteomes" id="UP000029079"/>
    </source>
</evidence>
<feature type="compositionally biased region" description="Polar residues" evidence="1">
    <location>
        <begin position="52"/>
        <end position="86"/>
    </location>
</feature>
<protein>
    <submittedName>
        <fullName evidence="3">Uncharacterized protein</fullName>
    </submittedName>
</protein>
<feature type="region of interest" description="Disordered" evidence="1">
    <location>
        <begin position="52"/>
        <end position="91"/>
    </location>
</feature>
<keyword evidence="4" id="KW-1185">Reference proteome</keyword>
<accession>A0A075U5S5</accession>
<keyword evidence="2" id="KW-1133">Transmembrane helix</keyword>
<keyword evidence="2" id="KW-0472">Membrane</keyword>
<organism evidence="3 4">
    <name type="scientific">Weissella ceti</name>
    <dbReference type="NCBI Taxonomy" id="759620"/>
    <lineage>
        <taxon>Bacteria</taxon>
        <taxon>Bacillati</taxon>
        <taxon>Bacillota</taxon>
        <taxon>Bacilli</taxon>
        <taxon>Lactobacillales</taxon>
        <taxon>Lactobacillaceae</taxon>
        <taxon>Weissella</taxon>
    </lineage>
</organism>
<evidence type="ECO:0000256" key="2">
    <source>
        <dbReference type="SAM" id="Phobius"/>
    </source>
</evidence>
<dbReference type="KEGG" id="wce:WS08_0533"/>
<evidence type="ECO:0000256" key="1">
    <source>
        <dbReference type="SAM" id="MobiDB-lite"/>
    </source>
</evidence>
<gene>
    <name evidence="3" type="ORF">WS74_0534</name>
</gene>
<sequence>MKKSVKVALLMSTVLLIIICSIAGAFLFDNVKRSNSQENNSGIQSTNITLHADDTSSTGAHNTASTNDLSVESSTSKQNISNNGATNKMADVNFDRTNQTEAARLAKAYYQRIGQDGDTLVYNGYLIDDGPNYEVRVSDVEIQKSGGSGTVDLLQVDKNNNVIHVNN</sequence>
<reference evidence="4" key="2">
    <citation type="submission" date="2014-08" db="EMBL/GenBank/DDBJ databases">
        <title>Complete genome of Weissella ceti strain WS74 isolated from diseased rainbow trout in Brazil.</title>
        <authorList>
            <person name="Figueiredo H.C.P."/>
            <person name="Leal C.A.G."/>
            <person name="Pereira F.L."/>
            <person name="Soares S.C."/>
            <person name="Dorella F.A."/>
            <person name="Carvalho A.F."/>
            <person name="Azevedo V.A.C."/>
        </authorList>
    </citation>
    <scope>NUCLEOTIDE SEQUENCE [LARGE SCALE GENOMIC DNA]</scope>
    <source>
        <strain evidence="4">WS74</strain>
    </source>
</reference>
<name>A0A075U5S5_9LACO</name>
<dbReference type="Proteomes" id="UP000029079">
    <property type="component" value="Chromosome"/>
</dbReference>
<dbReference type="PATRIC" id="fig|759620.7.peg.520"/>
<dbReference type="EMBL" id="CP009223">
    <property type="protein sequence ID" value="AIM62786.1"/>
    <property type="molecule type" value="Genomic_DNA"/>
</dbReference>